<accession>A0A455T5T3</accession>
<sequence>MSSKEGRVRLAVLEHSPMMSKAMMISKALWRCAIVEKLISEEIEQRCYACA</sequence>
<protein>
    <submittedName>
        <fullName evidence="1">Uncharacterized protein</fullName>
    </submittedName>
</protein>
<proteinExistence type="predicted"/>
<organism evidence="1">
    <name type="scientific">Thermogemmatispora argillosa</name>
    <dbReference type="NCBI Taxonomy" id="2045280"/>
    <lineage>
        <taxon>Bacteria</taxon>
        <taxon>Bacillati</taxon>
        <taxon>Chloroflexota</taxon>
        <taxon>Ktedonobacteria</taxon>
        <taxon>Thermogemmatisporales</taxon>
        <taxon>Thermogemmatisporaceae</taxon>
        <taxon>Thermogemmatispora</taxon>
    </lineage>
</organism>
<dbReference type="EMBL" id="AP019377">
    <property type="protein sequence ID" value="BBH95360.1"/>
    <property type="molecule type" value="Genomic_DNA"/>
</dbReference>
<dbReference type="AlphaFoldDB" id="A0A455T5T3"/>
<gene>
    <name evidence="1" type="ORF">KTA_35590</name>
</gene>
<evidence type="ECO:0000313" key="1">
    <source>
        <dbReference type="EMBL" id="BBH95360.1"/>
    </source>
</evidence>
<name>A0A455T5T3_9CHLR</name>
<reference evidence="1" key="1">
    <citation type="submission" date="2018-12" db="EMBL/GenBank/DDBJ databases">
        <title>Novel natural products biosynthetic potential of the class Ktedonobacteria.</title>
        <authorList>
            <person name="Zheng Y."/>
            <person name="Saitou A."/>
            <person name="Wang C.M."/>
            <person name="Toyoda A."/>
            <person name="Minakuchi Y."/>
            <person name="Sekiguchi Y."/>
            <person name="Ueda K."/>
            <person name="Takano H."/>
            <person name="Sakai Y."/>
            <person name="Yokota A."/>
            <person name="Yabe S."/>
        </authorList>
    </citation>
    <scope>NUCLEOTIDE SEQUENCE</scope>
    <source>
        <strain evidence="1">A3-2</strain>
    </source>
</reference>